<feature type="binding site" evidence="5">
    <location>
        <position position="112"/>
    </location>
    <ligand>
        <name>substrate</name>
    </ligand>
</feature>
<evidence type="ECO:0000313" key="8">
    <source>
        <dbReference type="EMBL" id="KAL1506844.1"/>
    </source>
</evidence>
<dbReference type="InterPro" id="IPR023210">
    <property type="entry name" value="NADP_OxRdtase_dom"/>
</dbReference>
<dbReference type="SUPFAM" id="SSF51430">
    <property type="entry name" value="NAD(P)-linked oxidoreductase"/>
    <property type="match status" value="1"/>
</dbReference>
<dbReference type="PROSITE" id="PS00798">
    <property type="entry name" value="ALDOKETO_REDUCTASE_1"/>
    <property type="match status" value="1"/>
</dbReference>
<dbReference type="InterPro" id="IPR018170">
    <property type="entry name" value="Aldo/ket_reductase_CS"/>
</dbReference>
<dbReference type="AlphaFoldDB" id="A0ABD1F0L2"/>
<feature type="site" description="Lowers pKa of active site Tyr" evidence="6">
    <location>
        <position position="80"/>
    </location>
</feature>
<dbReference type="Proteomes" id="UP001566132">
    <property type="component" value="Unassembled WGS sequence"/>
</dbReference>
<comment type="caution">
    <text evidence="8">The sequence shown here is derived from an EMBL/GenBank/DDBJ whole genome shotgun (WGS) entry which is preliminary data.</text>
</comment>
<evidence type="ECO:0000256" key="3">
    <source>
        <dbReference type="ARBA" id="ARBA00023002"/>
    </source>
</evidence>
<dbReference type="PRINTS" id="PR00069">
    <property type="entry name" value="ALDKETRDTASE"/>
</dbReference>
<reference evidence="8 9" key="1">
    <citation type="submission" date="2024-05" db="EMBL/GenBank/DDBJ databases">
        <title>Genetic variation in Jamaican populations of the coffee berry borer (Hypothenemus hampei).</title>
        <authorList>
            <person name="Errbii M."/>
            <person name="Myrie A."/>
        </authorList>
    </citation>
    <scope>NUCLEOTIDE SEQUENCE [LARGE SCALE GENOMIC DNA]</scope>
    <source>
        <strain evidence="8">JA-Hopewell-2020-01-JO</strain>
        <tissue evidence="8">Whole body</tissue>
    </source>
</reference>
<dbReference type="FunFam" id="3.20.20.100:FF:000006">
    <property type="entry name" value="Aldo-keto reductase family 1 member A1"/>
    <property type="match status" value="1"/>
</dbReference>
<keyword evidence="3" id="KW-0560">Oxidoreductase</keyword>
<feature type="active site" description="Proton donor" evidence="4">
    <location>
        <position position="51"/>
    </location>
</feature>
<dbReference type="InterPro" id="IPR020471">
    <property type="entry name" value="AKR"/>
</dbReference>
<evidence type="ECO:0000256" key="2">
    <source>
        <dbReference type="ARBA" id="ARBA00022857"/>
    </source>
</evidence>
<protein>
    <recommendedName>
        <fullName evidence="7">NADP-dependent oxidoreductase domain-containing protein</fullName>
    </recommendedName>
</protein>
<dbReference type="GO" id="GO:0016491">
    <property type="term" value="F:oxidoreductase activity"/>
    <property type="evidence" value="ECO:0007669"/>
    <property type="project" value="UniProtKB-KW"/>
</dbReference>
<dbReference type="InterPro" id="IPR036812">
    <property type="entry name" value="NAD(P)_OxRdtase_dom_sf"/>
</dbReference>
<comment type="similarity">
    <text evidence="1">Belongs to the aldo/keto reductase family.</text>
</comment>
<evidence type="ECO:0000256" key="5">
    <source>
        <dbReference type="PIRSR" id="PIRSR000097-2"/>
    </source>
</evidence>
<keyword evidence="2" id="KW-0521">NADP</keyword>
<accession>A0ABD1F0L2</accession>
<evidence type="ECO:0000259" key="7">
    <source>
        <dbReference type="Pfam" id="PF00248"/>
    </source>
</evidence>
<evidence type="ECO:0000256" key="4">
    <source>
        <dbReference type="PIRSR" id="PIRSR000097-1"/>
    </source>
</evidence>
<dbReference type="PANTHER" id="PTHR11732">
    <property type="entry name" value="ALDO/KETO REDUCTASE"/>
    <property type="match status" value="1"/>
</dbReference>
<dbReference type="PIRSF" id="PIRSF000097">
    <property type="entry name" value="AKR"/>
    <property type="match status" value="1"/>
</dbReference>
<organism evidence="8 9">
    <name type="scientific">Hypothenemus hampei</name>
    <name type="common">Coffee berry borer</name>
    <dbReference type="NCBI Taxonomy" id="57062"/>
    <lineage>
        <taxon>Eukaryota</taxon>
        <taxon>Metazoa</taxon>
        <taxon>Ecdysozoa</taxon>
        <taxon>Arthropoda</taxon>
        <taxon>Hexapoda</taxon>
        <taxon>Insecta</taxon>
        <taxon>Pterygota</taxon>
        <taxon>Neoptera</taxon>
        <taxon>Endopterygota</taxon>
        <taxon>Coleoptera</taxon>
        <taxon>Polyphaga</taxon>
        <taxon>Cucujiformia</taxon>
        <taxon>Curculionidae</taxon>
        <taxon>Scolytinae</taxon>
        <taxon>Hypothenemus</taxon>
    </lineage>
</organism>
<dbReference type="EMBL" id="JBDJPC010000004">
    <property type="protein sequence ID" value="KAL1506844.1"/>
    <property type="molecule type" value="Genomic_DNA"/>
</dbReference>
<keyword evidence="9" id="KW-1185">Reference proteome</keyword>
<proteinExistence type="inferred from homology"/>
<evidence type="ECO:0000256" key="6">
    <source>
        <dbReference type="PIRSR" id="PIRSR000097-3"/>
    </source>
</evidence>
<gene>
    <name evidence="8" type="ORF">ABEB36_006132</name>
</gene>
<sequence length="310" mass="35612">MAQQYFNITGGNKIPAIGLGTFTVTDEIELERALDVAFETGYRHIDTAYYYQNEHIIGRVLKKWFESGKLKREDVFITTKLPGCQPPDKVETYLKKSLEDLQLDYVDLYLIHFPIAFDLSQGRPSVQRPTLPTDIVATWKKLEEQVDLGRCKTIGISNFNQRQVKRIVDNARIVPAANQVELHIYLQQPELVKFCQDNGIIIISYQTFANPGVSAWLEKQNLSPRVVPDLFNDPVVKKLATKYKKTSAQILLRFILEKNIALIPKSITPSRIKENFQIFDFTLDKADFEELEKLDKGDAGRVTWFDHSET</sequence>
<evidence type="ECO:0000313" key="9">
    <source>
        <dbReference type="Proteomes" id="UP001566132"/>
    </source>
</evidence>
<dbReference type="Gene3D" id="3.20.20.100">
    <property type="entry name" value="NADP-dependent oxidoreductase domain"/>
    <property type="match status" value="1"/>
</dbReference>
<dbReference type="PROSITE" id="PS00063">
    <property type="entry name" value="ALDOKETO_REDUCTASE_3"/>
    <property type="match status" value="1"/>
</dbReference>
<evidence type="ECO:0000256" key="1">
    <source>
        <dbReference type="ARBA" id="ARBA00007905"/>
    </source>
</evidence>
<dbReference type="PROSITE" id="PS00062">
    <property type="entry name" value="ALDOKETO_REDUCTASE_2"/>
    <property type="match status" value="1"/>
</dbReference>
<feature type="domain" description="NADP-dependent oxidoreductase" evidence="7">
    <location>
        <begin position="17"/>
        <end position="295"/>
    </location>
</feature>
<name>A0ABD1F0L2_HYPHA</name>
<dbReference type="Pfam" id="PF00248">
    <property type="entry name" value="Aldo_ket_red"/>
    <property type="match status" value="1"/>
</dbReference>